<protein>
    <recommendedName>
        <fullName evidence="1">FAR1 domain-containing protein</fullName>
    </recommendedName>
</protein>
<feature type="domain" description="FAR1" evidence="1">
    <location>
        <begin position="23"/>
        <end position="111"/>
    </location>
</feature>
<dbReference type="PANTHER" id="PTHR47718">
    <property type="entry name" value="OS01G0519700 PROTEIN"/>
    <property type="match status" value="1"/>
</dbReference>
<reference evidence="2" key="4">
    <citation type="submission" date="2019-03" db="UniProtKB">
        <authorList>
            <consortium name="EnsemblPlants"/>
        </authorList>
    </citation>
    <scope>IDENTIFICATION</scope>
</reference>
<sequence>MGSIGNRIPEVGMRFRNSDEAWEFWVQYGGHIGFDVRNRNTIRSRIDGTITSCRFVCSNEGIRRKSQIDHEPKRIRAETRTNCKVRMIVSFDRVAKFFEVTEVDLEHNHLLQLPQTCHLLALQRKISDVQALEIEIANDSGIMPKASHEVACRRAGGKFNVGYTLTDQKNHLRTKRQREMAYGQAGSMLKFFRDKIVENPSFQYHLQLDCEEHIANILWVDAKMLLDYAHFGDVVTFDTTFGTNKEYRPFGIFLGLN</sequence>
<reference evidence="3" key="2">
    <citation type="journal article" date="2017" name="Nat. Plants">
        <title>The Aegilops tauschii genome reveals multiple impacts of transposons.</title>
        <authorList>
            <person name="Zhao G."/>
            <person name="Zou C."/>
            <person name="Li K."/>
            <person name="Wang K."/>
            <person name="Li T."/>
            <person name="Gao L."/>
            <person name="Zhang X."/>
            <person name="Wang H."/>
            <person name="Yang Z."/>
            <person name="Liu X."/>
            <person name="Jiang W."/>
            <person name="Mao L."/>
            <person name="Kong X."/>
            <person name="Jiao Y."/>
            <person name="Jia J."/>
        </authorList>
    </citation>
    <scope>NUCLEOTIDE SEQUENCE [LARGE SCALE GENOMIC DNA]</scope>
    <source>
        <strain evidence="3">cv. AL8/78</strain>
    </source>
</reference>
<dbReference type="Gramene" id="AET4Gv20741600.5">
    <property type="protein sequence ID" value="AET4Gv20741600.5"/>
    <property type="gene ID" value="AET4Gv20741600"/>
</dbReference>
<dbReference type="EnsemblPlants" id="AET4Gv20741600.4">
    <property type="protein sequence ID" value="AET4Gv20741600.4"/>
    <property type="gene ID" value="AET4Gv20741600"/>
</dbReference>
<dbReference type="Pfam" id="PF03101">
    <property type="entry name" value="FAR1"/>
    <property type="match status" value="1"/>
</dbReference>
<name>A0A453J024_AEGTS</name>
<dbReference type="InterPro" id="IPR004330">
    <property type="entry name" value="FAR1_DNA_bnd_dom"/>
</dbReference>
<reference evidence="3" key="1">
    <citation type="journal article" date="2014" name="Science">
        <title>Ancient hybridizations among the ancestral genomes of bread wheat.</title>
        <authorList>
            <consortium name="International Wheat Genome Sequencing Consortium,"/>
            <person name="Marcussen T."/>
            <person name="Sandve S.R."/>
            <person name="Heier L."/>
            <person name="Spannagl M."/>
            <person name="Pfeifer M."/>
            <person name="Jakobsen K.S."/>
            <person name="Wulff B.B."/>
            <person name="Steuernagel B."/>
            <person name="Mayer K.F."/>
            <person name="Olsen O.A."/>
        </authorList>
    </citation>
    <scope>NUCLEOTIDE SEQUENCE [LARGE SCALE GENOMIC DNA]</scope>
    <source>
        <strain evidence="3">cv. AL8/78</strain>
    </source>
</reference>
<accession>A0A453J024</accession>
<keyword evidence="3" id="KW-1185">Reference proteome</keyword>
<evidence type="ECO:0000313" key="2">
    <source>
        <dbReference type="EnsemblPlants" id="AET4Gv20741600.5"/>
    </source>
</evidence>
<organism evidence="2 3">
    <name type="scientific">Aegilops tauschii subsp. strangulata</name>
    <name type="common">Goatgrass</name>
    <dbReference type="NCBI Taxonomy" id="200361"/>
    <lineage>
        <taxon>Eukaryota</taxon>
        <taxon>Viridiplantae</taxon>
        <taxon>Streptophyta</taxon>
        <taxon>Embryophyta</taxon>
        <taxon>Tracheophyta</taxon>
        <taxon>Spermatophyta</taxon>
        <taxon>Magnoliopsida</taxon>
        <taxon>Liliopsida</taxon>
        <taxon>Poales</taxon>
        <taxon>Poaceae</taxon>
        <taxon>BOP clade</taxon>
        <taxon>Pooideae</taxon>
        <taxon>Triticodae</taxon>
        <taxon>Triticeae</taxon>
        <taxon>Triticinae</taxon>
        <taxon>Aegilops</taxon>
    </lineage>
</organism>
<dbReference type="Proteomes" id="UP000015105">
    <property type="component" value="Chromosome 4D"/>
</dbReference>
<evidence type="ECO:0000259" key="1">
    <source>
        <dbReference type="Pfam" id="PF03101"/>
    </source>
</evidence>
<dbReference type="AlphaFoldDB" id="A0A453J024"/>
<dbReference type="Gramene" id="AET4Gv20741600.4">
    <property type="protein sequence ID" value="AET4Gv20741600.4"/>
    <property type="gene ID" value="AET4Gv20741600"/>
</dbReference>
<dbReference type="PANTHER" id="PTHR47718:SF2">
    <property type="entry name" value="PROTEIN FAR1-RELATED SEQUENCE 5-LIKE"/>
    <property type="match status" value="1"/>
</dbReference>
<dbReference type="STRING" id="200361.A0A453J024"/>
<reference evidence="2" key="3">
    <citation type="journal article" date="2017" name="Nature">
        <title>Genome sequence of the progenitor of the wheat D genome Aegilops tauschii.</title>
        <authorList>
            <person name="Luo M.C."/>
            <person name="Gu Y.Q."/>
            <person name="Puiu D."/>
            <person name="Wang H."/>
            <person name="Twardziok S.O."/>
            <person name="Deal K.R."/>
            <person name="Huo N."/>
            <person name="Zhu T."/>
            <person name="Wang L."/>
            <person name="Wang Y."/>
            <person name="McGuire P.E."/>
            <person name="Liu S."/>
            <person name="Long H."/>
            <person name="Ramasamy R.K."/>
            <person name="Rodriguez J.C."/>
            <person name="Van S.L."/>
            <person name="Yuan L."/>
            <person name="Wang Z."/>
            <person name="Xia Z."/>
            <person name="Xiao L."/>
            <person name="Anderson O.D."/>
            <person name="Ouyang S."/>
            <person name="Liang Y."/>
            <person name="Zimin A.V."/>
            <person name="Pertea G."/>
            <person name="Qi P."/>
            <person name="Bennetzen J.L."/>
            <person name="Dai X."/>
            <person name="Dawson M.W."/>
            <person name="Muller H.G."/>
            <person name="Kugler K."/>
            <person name="Rivarola-Duarte L."/>
            <person name="Spannagl M."/>
            <person name="Mayer K.F.X."/>
            <person name="Lu F.H."/>
            <person name="Bevan M.W."/>
            <person name="Leroy P."/>
            <person name="Li P."/>
            <person name="You F.M."/>
            <person name="Sun Q."/>
            <person name="Liu Z."/>
            <person name="Lyons E."/>
            <person name="Wicker T."/>
            <person name="Salzberg S.L."/>
            <person name="Devos K.M."/>
            <person name="Dvorak J."/>
        </authorList>
    </citation>
    <scope>NUCLEOTIDE SEQUENCE [LARGE SCALE GENOMIC DNA]</scope>
    <source>
        <strain evidence="2">cv. AL8/78</strain>
    </source>
</reference>
<evidence type="ECO:0000313" key="3">
    <source>
        <dbReference type="Proteomes" id="UP000015105"/>
    </source>
</evidence>
<dbReference type="EnsemblPlants" id="AET4Gv20741600.5">
    <property type="protein sequence ID" value="AET4Gv20741600.5"/>
    <property type="gene ID" value="AET4Gv20741600"/>
</dbReference>
<proteinExistence type="predicted"/>
<reference evidence="2" key="5">
    <citation type="journal article" date="2021" name="G3 (Bethesda)">
        <title>Aegilops tauschii genome assembly Aet v5.0 features greater sequence contiguity and improved annotation.</title>
        <authorList>
            <person name="Wang L."/>
            <person name="Zhu T."/>
            <person name="Rodriguez J.C."/>
            <person name="Deal K.R."/>
            <person name="Dubcovsky J."/>
            <person name="McGuire P.E."/>
            <person name="Lux T."/>
            <person name="Spannagl M."/>
            <person name="Mayer K.F.X."/>
            <person name="Baldrich P."/>
            <person name="Meyers B.C."/>
            <person name="Huo N."/>
            <person name="Gu Y.Q."/>
            <person name="Zhou H."/>
            <person name="Devos K.M."/>
            <person name="Bennetzen J.L."/>
            <person name="Unver T."/>
            <person name="Budak H."/>
            <person name="Gulick P.J."/>
            <person name="Galiba G."/>
            <person name="Kalapos B."/>
            <person name="Nelson D.R."/>
            <person name="Li P."/>
            <person name="You F.M."/>
            <person name="Luo M.C."/>
            <person name="Dvorak J."/>
        </authorList>
    </citation>
    <scope>NUCLEOTIDE SEQUENCE [LARGE SCALE GENOMIC DNA]</scope>
    <source>
        <strain evidence="2">cv. AL8/78</strain>
    </source>
</reference>